<dbReference type="InterPro" id="IPR010144">
    <property type="entry name" value="CRISPR-assoc_prot_Csd1-typ"/>
</dbReference>
<name>A0ABX6AS86_9ACTN</name>
<dbReference type="NCBIfam" id="TIGR01863">
    <property type="entry name" value="cas_Csd1"/>
    <property type="match status" value="1"/>
</dbReference>
<dbReference type="Pfam" id="PF09709">
    <property type="entry name" value="Cas_Csd1"/>
    <property type="match status" value="1"/>
</dbReference>
<gene>
    <name evidence="2" type="primary">cas8c</name>
    <name evidence="2" type="ORF">CP972_03490</name>
</gene>
<reference evidence="2 3" key="1">
    <citation type="submission" date="2017-09" db="EMBL/GenBank/DDBJ databases">
        <authorList>
            <person name="Lee N."/>
            <person name="Cho B.-K."/>
        </authorList>
    </citation>
    <scope>NUCLEOTIDE SEQUENCE [LARGE SCALE GENOMIC DNA]</scope>
    <source>
        <strain evidence="2 3">ATCC 13879</strain>
    </source>
</reference>
<keyword evidence="3" id="KW-1185">Reference proteome</keyword>
<feature type="region of interest" description="Disordered" evidence="1">
    <location>
        <begin position="616"/>
        <end position="645"/>
    </location>
</feature>
<evidence type="ECO:0000313" key="3">
    <source>
        <dbReference type="Proteomes" id="UP000326041"/>
    </source>
</evidence>
<evidence type="ECO:0000256" key="1">
    <source>
        <dbReference type="SAM" id="MobiDB-lite"/>
    </source>
</evidence>
<dbReference type="EMBL" id="CP023697">
    <property type="protein sequence ID" value="QEV04890.1"/>
    <property type="molecule type" value="Genomic_DNA"/>
</dbReference>
<proteinExistence type="predicted"/>
<dbReference type="Proteomes" id="UP000326041">
    <property type="component" value="Chromosome"/>
</dbReference>
<evidence type="ECO:0000313" key="2">
    <source>
        <dbReference type="EMBL" id="QEV04890.1"/>
    </source>
</evidence>
<sequence length="645" mass="71224">MSTVFSTCPTARSPPLRSVACPEPGDAPPRRRWLDVLLQSLVQQADSRQGDTAEYYLARRVMWQIDLSSTGIGNAEPLVIDLRQEQRRITAPYTGRSGSKPAPILFADTAQFALAHPGLVKGPDGEKVLSTNSADVTKARTRHAAYRDLVTSWCNDHPHLPQAQAVAAWLNSHAPTAWPLEMDKDHLVAISLDGEWVHDLPEAKSWWAQKVKKAKSGKPGKANQGLCLVCGHVMPLLSTLPVPIKGIPNSGMNTQLVCLNQPAHFRAGTKQLGATPICVDCGTKSATALNTLLADPEHRAFADDSAIVWWTRDPDTDTAMWTLHDPQPEEVAQLIAGVRHPRRGRDALAVLDEDAFHALTLRVNTNRVIVADWITIPVPELKRRLGTWFADQQTWDGWNNTYTYWSVWRLALSCARWDKRKNKYVDTTVPKHLQADLTKAALHGAAPPAHLLPVLLQRIRADHHLDRPRLALLRLALIRTTTRHKELCVPQLNPQSTEPGYVCGRIMAMLEAIQRKAMPKVNTTITDKYLSTAVVSPRAVLTRLRIGARPHLRTIARTSGPAAKAMDGRLRDAFDLLDTIPAHLSTEQQALFILGYDHQRAHSARAAAEAIKAREAGKELAAGQQADALPEASTEDADSSDNTLW</sequence>
<accession>A0ABX6AS86</accession>
<protein>
    <submittedName>
        <fullName evidence="2">Type I-C CRISPR-associated protein Cas8c/Csd1</fullName>
    </submittedName>
</protein>
<organism evidence="2 3">
    <name type="scientific">Streptomyces prasinus</name>
    <dbReference type="NCBI Taxonomy" id="67345"/>
    <lineage>
        <taxon>Bacteria</taxon>
        <taxon>Bacillati</taxon>
        <taxon>Actinomycetota</taxon>
        <taxon>Actinomycetes</taxon>
        <taxon>Kitasatosporales</taxon>
        <taxon>Streptomycetaceae</taxon>
        <taxon>Streptomyces</taxon>
    </lineage>
</organism>